<feature type="region of interest" description="Disordered" evidence="1">
    <location>
        <begin position="225"/>
        <end position="246"/>
    </location>
</feature>
<accession>A0A183ELH4</accession>
<evidence type="ECO:0000313" key="2">
    <source>
        <dbReference type="WBParaSite" id="GPUH_0002184201-mRNA-1"/>
    </source>
</evidence>
<proteinExistence type="predicted"/>
<evidence type="ECO:0000256" key="1">
    <source>
        <dbReference type="SAM" id="MobiDB-lite"/>
    </source>
</evidence>
<feature type="compositionally biased region" description="Polar residues" evidence="1">
    <location>
        <begin position="225"/>
        <end position="238"/>
    </location>
</feature>
<protein>
    <submittedName>
        <fullName evidence="2">Homeodomain-like superfamily protein</fullName>
    </submittedName>
</protein>
<name>A0A183ELH4_9BILA</name>
<organism evidence="2">
    <name type="scientific">Gongylonema pulchrum</name>
    <dbReference type="NCBI Taxonomy" id="637853"/>
    <lineage>
        <taxon>Eukaryota</taxon>
        <taxon>Metazoa</taxon>
        <taxon>Ecdysozoa</taxon>
        <taxon>Nematoda</taxon>
        <taxon>Chromadorea</taxon>
        <taxon>Rhabditida</taxon>
        <taxon>Spirurina</taxon>
        <taxon>Spiruromorpha</taxon>
        <taxon>Spiruroidea</taxon>
        <taxon>Gongylonematidae</taxon>
        <taxon>Gongylonema</taxon>
    </lineage>
</organism>
<feature type="region of interest" description="Disordered" evidence="1">
    <location>
        <begin position="183"/>
        <end position="203"/>
    </location>
</feature>
<dbReference type="WBParaSite" id="GPUH_0002184201-mRNA-1">
    <property type="protein sequence ID" value="GPUH_0002184201-mRNA-1"/>
    <property type="gene ID" value="GPUH_0002184201"/>
</dbReference>
<reference evidence="2" key="1">
    <citation type="submission" date="2016-06" db="UniProtKB">
        <authorList>
            <consortium name="WormBaseParasite"/>
        </authorList>
    </citation>
    <scope>IDENTIFICATION</scope>
</reference>
<dbReference type="AlphaFoldDB" id="A0A183ELH4"/>
<sequence length="246" mass="27227">LCEKCEKDGAHSNHPLIRYANPRTPRLDIGQQRRHWYRPLNGYRNAFVHVGLFGHTVAHTAHHSAYTAAQHAAQHVGIEHLKEVGTQIQQALSNFGIDVDVGVQHGGITEKIPKLESPGNEITEPKREEVNLTEEKSCISPEATDAKSEDGKQKNDLDFNVVTLQEFDGLERSLEDLHITKKCSENQPDTDEATKEADVKSPACDSAAAVEDNISEDWTMLEDINNSGNKTNLGNGEQSLAVKDLF</sequence>